<protein>
    <submittedName>
        <fullName evidence="1">Uncharacterized protein</fullName>
    </submittedName>
</protein>
<feature type="non-terminal residue" evidence="1">
    <location>
        <position position="139"/>
    </location>
</feature>
<organism evidence="1">
    <name type="scientific">marine metagenome</name>
    <dbReference type="NCBI Taxonomy" id="408172"/>
    <lineage>
        <taxon>unclassified sequences</taxon>
        <taxon>metagenomes</taxon>
        <taxon>ecological metagenomes</taxon>
    </lineage>
</organism>
<accession>A0A382UGI5</accession>
<evidence type="ECO:0000313" key="1">
    <source>
        <dbReference type="EMBL" id="SVD33376.1"/>
    </source>
</evidence>
<gene>
    <name evidence="1" type="ORF">METZ01_LOCUS386230</name>
</gene>
<dbReference type="AlphaFoldDB" id="A0A382UGI5"/>
<dbReference type="EMBL" id="UINC01144082">
    <property type="protein sequence ID" value="SVD33376.1"/>
    <property type="molecule type" value="Genomic_DNA"/>
</dbReference>
<sequence>MKSIGVAIISIFCVTVLLIHEASGKGNLARRAERLEELKINAEKGFSIKKYLLETGKYYRWRIISDGRDEYSFVFPKLSRNVWIGQIVIEEKEVKPFGGIYSLEFDEEGEIDVYFLPIRPGKYDFYVENYRESGMLGQI</sequence>
<reference evidence="1" key="1">
    <citation type="submission" date="2018-05" db="EMBL/GenBank/DDBJ databases">
        <authorList>
            <person name="Lanie J.A."/>
            <person name="Ng W.-L."/>
            <person name="Kazmierczak K.M."/>
            <person name="Andrzejewski T.M."/>
            <person name="Davidsen T.M."/>
            <person name="Wayne K.J."/>
            <person name="Tettelin H."/>
            <person name="Glass J.I."/>
            <person name="Rusch D."/>
            <person name="Podicherti R."/>
            <person name="Tsui H.-C.T."/>
            <person name="Winkler M.E."/>
        </authorList>
    </citation>
    <scope>NUCLEOTIDE SEQUENCE</scope>
</reference>
<proteinExistence type="predicted"/>
<name>A0A382UGI5_9ZZZZ</name>